<accession>A0AAV4SIG6</accession>
<name>A0AAV4SIG6_CAEEX</name>
<dbReference type="AlphaFoldDB" id="A0AAV4SIG6"/>
<evidence type="ECO:0000313" key="2">
    <source>
        <dbReference type="Proteomes" id="UP001054945"/>
    </source>
</evidence>
<evidence type="ECO:0000313" key="1">
    <source>
        <dbReference type="EMBL" id="GIY31623.1"/>
    </source>
</evidence>
<protein>
    <submittedName>
        <fullName evidence="1">Uncharacterized protein</fullName>
    </submittedName>
</protein>
<reference evidence="1 2" key="1">
    <citation type="submission" date="2021-06" db="EMBL/GenBank/DDBJ databases">
        <title>Caerostris extrusa draft genome.</title>
        <authorList>
            <person name="Kono N."/>
            <person name="Arakawa K."/>
        </authorList>
    </citation>
    <scope>NUCLEOTIDE SEQUENCE [LARGE SCALE GENOMIC DNA]</scope>
</reference>
<proteinExistence type="predicted"/>
<keyword evidence="2" id="KW-1185">Reference proteome</keyword>
<gene>
    <name evidence="1" type="ORF">CEXT_316021</name>
</gene>
<comment type="caution">
    <text evidence="1">The sequence shown here is derived from an EMBL/GenBank/DDBJ whole genome shotgun (WGS) entry which is preliminary data.</text>
</comment>
<sequence>MWKISKHSIFPNVIFLTPAEKTEDCLRYGDFKSLRQALARKDMYQHRLMDPPSGPFRLACAGGCIVAPAREWFVADALLARIWNDVRNLSWFEGWFSQWV</sequence>
<dbReference type="EMBL" id="BPLR01009399">
    <property type="protein sequence ID" value="GIY31623.1"/>
    <property type="molecule type" value="Genomic_DNA"/>
</dbReference>
<organism evidence="1 2">
    <name type="scientific">Caerostris extrusa</name>
    <name type="common">Bark spider</name>
    <name type="synonym">Caerostris bankana</name>
    <dbReference type="NCBI Taxonomy" id="172846"/>
    <lineage>
        <taxon>Eukaryota</taxon>
        <taxon>Metazoa</taxon>
        <taxon>Ecdysozoa</taxon>
        <taxon>Arthropoda</taxon>
        <taxon>Chelicerata</taxon>
        <taxon>Arachnida</taxon>
        <taxon>Araneae</taxon>
        <taxon>Araneomorphae</taxon>
        <taxon>Entelegynae</taxon>
        <taxon>Araneoidea</taxon>
        <taxon>Araneidae</taxon>
        <taxon>Caerostris</taxon>
    </lineage>
</organism>
<dbReference type="Proteomes" id="UP001054945">
    <property type="component" value="Unassembled WGS sequence"/>
</dbReference>